<dbReference type="EMBL" id="AVOT02023041">
    <property type="protein sequence ID" value="MBW0512876.1"/>
    <property type="molecule type" value="Genomic_DNA"/>
</dbReference>
<organism evidence="2 3">
    <name type="scientific">Austropuccinia psidii MF-1</name>
    <dbReference type="NCBI Taxonomy" id="1389203"/>
    <lineage>
        <taxon>Eukaryota</taxon>
        <taxon>Fungi</taxon>
        <taxon>Dikarya</taxon>
        <taxon>Basidiomycota</taxon>
        <taxon>Pucciniomycotina</taxon>
        <taxon>Pucciniomycetes</taxon>
        <taxon>Pucciniales</taxon>
        <taxon>Sphaerophragmiaceae</taxon>
        <taxon>Austropuccinia</taxon>
    </lineage>
</organism>
<evidence type="ECO:0000313" key="2">
    <source>
        <dbReference type="EMBL" id="MBW0512876.1"/>
    </source>
</evidence>
<dbReference type="AlphaFoldDB" id="A0A9Q3HPE3"/>
<protein>
    <submittedName>
        <fullName evidence="2">Uncharacterized protein</fullName>
    </submittedName>
</protein>
<keyword evidence="3" id="KW-1185">Reference proteome</keyword>
<reference evidence="2" key="1">
    <citation type="submission" date="2021-03" db="EMBL/GenBank/DDBJ databases">
        <title>Draft genome sequence of rust myrtle Austropuccinia psidii MF-1, a brazilian biotype.</title>
        <authorList>
            <person name="Quecine M.C."/>
            <person name="Pachon D.M.R."/>
            <person name="Bonatelli M.L."/>
            <person name="Correr F.H."/>
            <person name="Franceschini L.M."/>
            <person name="Leite T.F."/>
            <person name="Margarido G.R.A."/>
            <person name="Almeida C.A."/>
            <person name="Ferrarezi J.A."/>
            <person name="Labate C.A."/>
        </authorList>
    </citation>
    <scope>NUCLEOTIDE SEQUENCE</scope>
    <source>
        <strain evidence="2">MF-1</strain>
    </source>
</reference>
<proteinExistence type="predicted"/>
<feature type="compositionally biased region" description="Basic and acidic residues" evidence="1">
    <location>
        <begin position="1"/>
        <end position="16"/>
    </location>
</feature>
<evidence type="ECO:0000256" key="1">
    <source>
        <dbReference type="SAM" id="MobiDB-lite"/>
    </source>
</evidence>
<feature type="region of interest" description="Disordered" evidence="1">
    <location>
        <begin position="1"/>
        <end position="69"/>
    </location>
</feature>
<evidence type="ECO:0000313" key="3">
    <source>
        <dbReference type="Proteomes" id="UP000765509"/>
    </source>
</evidence>
<dbReference type="Proteomes" id="UP000765509">
    <property type="component" value="Unassembled WGS sequence"/>
</dbReference>
<gene>
    <name evidence="2" type="ORF">O181_052591</name>
</gene>
<accession>A0A9Q3HPE3</accession>
<comment type="caution">
    <text evidence="2">The sequence shown here is derived from an EMBL/GenBank/DDBJ whole genome shotgun (WGS) entry which is preliminary data.</text>
</comment>
<name>A0A9Q3HPE3_9BASI</name>
<sequence>MYLWSKEEGKFGKELPESEVPITDGTSVTGSRKRQVARWKNFIGPIPTGGSLQSRGPDSQDEQPKYSKANSTYYPKKFPPCPIHHSIFNSSSFTKPIHCEARPGFTNEAIPHYKAQTFPHGHLASITPCGQFQQKKRVLIAFAIPGCSNISNKRKLACLGHQRRSQNGKQMPRFCGQVVYKN</sequence>